<dbReference type="Proteomes" id="UP001196413">
    <property type="component" value="Unassembled WGS sequence"/>
</dbReference>
<keyword evidence="2" id="KW-1185">Reference proteome</keyword>
<organism evidence="1 2">
    <name type="scientific">Parelaphostrongylus tenuis</name>
    <name type="common">Meningeal worm</name>
    <dbReference type="NCBI Taxonomy" id="148309"/>
    <lineage>
        <taxon>Eukaryota</taxon>
        <taxon>Metazoa</taxon>
        <taxon>Ecdysozoa</taxon>
        <taxon>Nematoda</taxon>
        <taxon>Chromadorea</taxon>
        <taxon>Rhabditida</taxon>
        <taxon>Rhabditina</taxon>
        <taxon>Rhabditomorpha</taxon>
        <taxon>Strongyloidea</taxon>
        <taxon>Metastrongylidae</taxon>
        <taxon>Parelaphostrongylus</taxon>
    </lineage>
</organism>
<reference evidence="1" key="1">
    <citation type="submission" date="2021-06" db="EMBL/GenBank/DDBJ databases">
        <title>Parelaphostrongylus tenuis whole genome reference sequence.</title>
        <authorList>
            <person name="Garwood T.J."/>
            <person name="Larsen P.A."/>
            <person name="Fountain-Jones N.M."/>
            <person name="Garbe J.R."/>
            <person name="Macchietto M.G."/>
            <person name="Kania S.A."/>
            <person name="Gerhold R.W."/>
            <person name="Richards J.E."/>
            <person name="Wolf T.M."/>
        </authorList>
    </citation>
    <scope>NUCLEOTIDE SEQUENCE</scope>
    <source>
        <strain evidence="1">MNPRO001-30</strain>
        <tissue evidence="1">Meninges</tissue>
    </source>
</reference>
<proteinExistence type="predicted"/>
<gene>
    <name evidence="1" type="ORF">KIN20_000908</name>
</gene>
<dbReference type="AlphaFoldDB" id="A0AAD5QC69"/>
<accession>A0AAD5QC69</accession>
<sequence length="53" mass="5871">MTASAKPMTAKFAQTAKTAIACDLFVADHKIKTNAEEIRRKNELKSQFPGVFD</sequence>
<comment type="caution">
    <text evidence="1">The sequence shown here is derived from an EMBL/GenBank/DDBJ whole genome shotgun (WGS) entry which is preliminary data.</text>
</comment>
<evidence type="ECO:0000313" key="1">
    <source>
        <dbReference type="EMBL" id="KAJ1346182.1"/>
    </source>
</evidence>
<protein>
    <submittedName>
        <fullName evidence="1">Uncharacterized protein</fullName>
    </submittedName>
</protein>
<evidence type="ECO:0000313" key="2">
    <source>
        <dbReference type="Proteomes" id="UP001196413"/>
    </source>
</evidence>
<name>A0AAD5QC69_PARTN</name>
<dbReference type="EMBL" id="JAHQIW010000121">
    <property type="protein sequence ID" value="KAJ1346182.1"/>
    <property type="molecule type" value="Genomic_DNA"/>
</dbReference>